<dbReference type="Proteomes" id="UP000663832">
    <property type="component" value="Unassembled WGS sequence"/>
</dbReference>
<sequence length="92" mass="9753">MAYYGSGYVAPSGSVFGGYLGGYNQTPEGFVFPSNTNTIGLGYSTVSDLDPINYYPGVAHYWPSSALIESQPVITPISSGFLDPNFGIISEL</sequence>
<protein>
    <submittedName>
        <fullName evidence="1">Uncharacterized protein</fullName>
    </submittedName>
</protein>
<organism evidence="1 4">
    <name type="scientific">Adineta steineri</name>
    <dbReference type="NCBI Taxonomy" id="433720"/>
    <lineage>
        <taxon>Eukaryota</taxon>
        <taxon>Metazoa</taxon>
        <taxon>Spiralia</taxon>
        <taxon>Gnathifera</taxon>
        <taxon>Rotifera</taxon>
        <taxon>Eurotatoria</taxon>
        <taxon>Bdelloidea</taxon>
        <taxon>Adinetida</taxon>
        <taxon>Adinetidae</taxon>
        <taxon>Adineta</taxon>
    </lineage>
</organism>
<evidence type="ECO:0000313" key="2">
    <source>
        <dbReference type="EMBL" id="CAF1501794.1"/>
    </source>
</evidence>
<dbReference type="AlphaFoldDB" id="A0A814NC27"/>
<dbReference type="EMBL" id="CAJNOM010000562">
    <property type="protein sequence ID" value="CAF1501794.1"/>
    <property type="molecule type" value="Genomic_DNA"/>
</dbReference>
<evidence type="ECO:0000313" key="1">
    <source>
        <dbReference type="EMBL" id="CAF1089613.1"/>
    </source>
</evidence>
<dbReference type="OrthoDB" id="10289475at2759"/>
<proteinExistence type="predicted"/>
<gene>
    <name evidence="1" type="ORF">BJG266_LOCUS20731</name>
    <name evidence="2" type="ORF">QVE165_LOCUS43550</name>
</gene>
<keyword evidence="3" id="KW-1185">Reference proteome</keyword>
<comment type="caution">
    <text evidence="1">The sequence shown here is derived from an EMBL/GenBank/DDBJ whole genome shotgun (WGS) entry which is preliminary data.</text>
</comment>
<dbReference type="EMBL" id="CAJNOI010000119">
    <property type="protein sequence ID" value="CAF1089613.1"/>
    <property type="molecule type" value="Genomic_DNA"/>
</dbReference>
<dbReference type="Proteomes" id="UP000663877">
    <property type="component" value="Unassembled WGS sequence"/>
</dbReference>
<reference evidence="1" key="1">
    <citation type="submission" date="2021-02" db="EMBL/GenBank/DDBJ databases">
        <authorList>
            <person name="Nowell W R."/>
        </authorList>
    </citation>
    <scope>NUCLEOTIDE SEQUENCE</scope>
</reference>
<name>A0A814NC27_9BILA</name>
<evidence type="ECO:0000313" key="3">
    <source>
        <dbReference type="Proteomes" id="UP000663832"/>
    </source>
</evidence>
<accession>A0A814NC27</accession>
<evidence type="ECO:0000313" key="4">
    <source>
        <dbReference type="Proteomes" id="UP000663877"/>
    </source>
</evidence>